<dbReference type="STRING" id="84029.CROST_23520"/>
<dbReference type="EMBL" id="CP096983">
    <property type="protein sequence ID" value="URZ09932.1"/>
    <property type="molecule type" value="Genomic_DNA"/>
</dbReference>
<evidence type="ECO:0000313" key="3">
    <source>
        <dbReference type="Proteomes" id="UP000190951"/>
    </source>
</evidence>
<sequence>MYMNNLKRQHTEIHDSIKILNGFIDKKISEGDYIEVAKTVSVLSGILKIHLQSEDRYLYPELIKSEDESIRNIAKEYIDDMGDIGKKFEEYKNKYNTRIKVCENILNFKNDTEAVIKLLVNRLNKEDEALYPLIN</sequence>
<dbReference type="Pfam" id="PF01814">
    <property type="entry name" value="Hemerythrin"/>
    <property type="match status" value="1"/>
</dbReference>
<accession>A0A1S8L561</accession>
<evidence type="ECO:0000259" key="1">
    <source>
        <dbReference type="Pfam" id="PF01814"/>
    </source>
</evidence>
<protein>
    <recommendedName>
        <fullName evidence="1">Hemerythrin-like domain-containing protein</fullName>
    </recommendedName>
</protein>
<dbReference type="RefSeq" id="WP_077833498.1">
    <property type="nucleotide sequence ID" value="NZ_CP096983.1"/>
</dbReference>
<dbReference type="AlphaFoldDB" id="A0A1S8L561"/>
<proteinExistence type="predicted"/>
<dbReference type="InterPro" id="IPR012312">
    <property type="entry name" value="Hemerythrin-like"/>
</dbReference>
<dbReference type="Proteomes" id="UP000190951">
    <property type="component" value="Chromosome"/>
</dbReference>
<reference evidence="2 3" key="1">
    <citation type="submission" date="2022-04" db="EMBL/GenBank/DDBJ databases">
        <title>Genome sequence of C. roseum typestrain.</title>
        <authorList>
            <person name="Poehlein A."/>
            <person name="Schoch T."/>
            <person name="Duerre P."/>
            <person name="Daniel R."/>
        </authorList>
    </citation>
    <scope>NUCLEOTIDE SEQUENCE [LARGE SCALE GENOMIC DNA]</scope>
    <source>
        <strain evidence="2 3">DSM 7320</strain>
    </source>
</reference>
<name>A0A1S8L561_9CLOT</name>
<keyword evidence="3" id="KW-1185">Reference proteome</keyword>
<dbReference type="Gene3D" id="1.20.120.520">
    <property type="entry name" value="nmb1532 protein domain like"/>
    <property type="match status" value="1"/>
</dbReference>
<organism evidence="2 3">
    <name type="scientific">Clostridium felsineum</name>
    <dbReference type="NCBI Taxonomy" id="36839"/>
    <lineage>
        <taxon>Bacteria</taxon>
        <taxon>Bacillati</taxon>
        <taxon>Bacillota</taxon>
        <taxon>Clostridia</taxon>
        <taxon>Eubacteriales</taxon>
        <taxon>Clostridiaceae</taxon>
        <taxon>Clostridium</taxon>
    </lineage>
</organism>
<gene>
    <name evidence="2" type="ORF">CROST_006400</name>
</gene>
<feature type="domain" description="Hemerythrin-like" evidence="1">
    <location>
        <begin position="4"/>
        <end position="134"/>
    </location>
</feature>
<evidence type="ECO:0000313" key="2">
    <source>
        <dbReference type="EMBL" id="URZ09932.1"/>
    </source>
</evidence>
<dbReference type="KEGG" id="crw:CROST_006400"/>